<dbReference type="SMART" id="SM00530">
    <property type="entry name" value="HTH_XRE"/>
    <property type="match status" value="1"/>
</dbReference>
<proteinExistence type="predicted"/>
<dbReference type="CDD" id="cd00093">
    <property type="entry name" value="HTH_XRE"/>
    <property type="match status" value="1"/>
</dbReference>
<dbReference type="InterPro" id="IPR010982">
    <property type="entry name" value="Lambda_DNA-bd_dom_sf"/>
</dbReference>
<evidence type="ECO:0000313" key="2">
    <source>
        <dbReference type="EMBL" id="RND82009.1"/>
    </source>
</evidence>
<dbReference type="Gene3D" id="1.10.260.40">
    <property type="entry name" value="lambda repressor-like DNA-binding domains"/>
    <property type="match status" value="1"/>
</dbReference>
<gene>
    <name evidence="2" type="ORF">FAM18172_02856</name>
</gene>
<feature type="domain" description="HTH cro/C1-type" evidence="1">
    <location>
        <begin position="6"/>
        <end position="61"/>
    </location>
</feature>
<dbReference type="PANTHER" id="PTHR37301">
    <property type="entry name" value="DNA-BINDING PROTEIN-RELATED"/>
    <property type="match status" value="1"/>
</dbReference>
<dbReference type="Pfam" id="PF13443">
    <property type="entry name" value="HTH_26"/>
    <property type="match status" value="1"/>
</dbReference>
<dbReference type="PROSITE" id="PS50943">
    <property type="entry name" value="HTH_CROC1"/>
    <property type="match status" value="1"/>
</dbReference>
<dbReference type="GO" id="GO:0003677">
    <property type="term" value="F:DNA binding"/>
    <property type="evidence" value="ECO:0007669"/>
    <property type="project" value="InterPro"/>
</dbReference>
<dbReference type="InterPro" id="IPR001387">
    <property type="entry name" value="Cro/C1-type_HTH"/>
</dbReference>
<comment type="caution">
    <text evidence="2">The sequence shown here is derived from an EMBL/GenBank/DDBJ whole genome shotgun (WGS) entry which is preliminary data.</text>
</comment>
<dbReference type="Proteomes" id="UP000285532">
    <property type="component" value="Unassembled WGS sequence"/>
</dbReference>
<name>A0A422M5D6_LACPA</name>
<dbReference type="EMBL" id="LKFU01000111">
    <property type="protein sequence ID" value="RND82009.1"/>
    <property type="molecule type" value="Genomic_DNA"/>
</dbReference>
<dbReference type="RefSeq" id="WP_016373189.1">
    <property type="nucleotide sequence ID" value="NZ_CBDBYF010000001.1"/>
</dbReference>
<dbReference type="PANTHER" id="PTHR37301:SF1">
    <property type="entry name" value="DNA-BINDING PROTEIN"/>
    <property type="match status" value="1"/>
</dbReference>
<dbReference type="AlphaFoldDB" id="A0A422M5D6"/>
<protein>
    <submittedName>
        <fullName evidence="2">Putative transcriptional regulator</fullName>
    </submittedName>
</protein>
<sequence>MISINLRETAKKKGYTLTDIANATHISMNTLSVLGRGDSKGIQFETLDKICQFLACTPNDILQFKNDSLDITVGTRPERIDKTLLFSGELLPISIAKQMSEGLTTSFRGHPFFIELPETSKGSTLVVKAGLTPHSVSHFFDRDTAGTSTYTLEESKKYLDSLTHTERDQLLISATTFARDRLAPEVFKDVSEVYAIWFSDPEHKGSLPMIPIDLTTA</sequence>
<accession>A0A422M5D6</accession>
<evidence type="ECO:0000259" key="1">
    <source>
        <dbReference type="PROSITE" id="PS50943"/>
    </source>
</evidence>
<organism evidence="2 3">
    <name type="scientific">Lacticaseibacillus paracasei</name>
    <name type="common">Lactobacillus paracasei</name>
    <dbReference type="NCBI Taxonomy" id="1597"/>
    <lineage>
        <taxon>Bacteria</taxon>
        <taxon>Bacillati</taxon>
        <taxon>Bacillota</taxon>
        <taxon>Bacilli</taxon>
        <taxon>Lactobacillales</taxon>
        <taxon>Lactobacillaceae</taxon>
        <taxon>Lacticaseibacillus</taxon>
    </lineage>
</organism>
<evidence type="ECO:0000313" key="3">
    <source>
        <dbReference type="Proteomes" id="UP000285532"/>
    </source>
</evidence>
<dbReference type="SUPFAM" id="SSF47413">
    <property type="entry name" value="lambda repressor-like DNA-binding domains"/>
    <property type="match status" value="1"/>
</dbReference>
<reference evidence="2 3" key="1">
    <citation type="journal article" date="2018" name="Front. Microbiol.">
        <title>Conversion of Methionine to Cysteine in Lactobacillus paracasei Depends on the Highly Mobile cysK-ctl-cysE Gene Cluster.</title>
        <authorList>
            <person name="Wuthrich D."/>
            <person name="Irmler S."/>
            <person name="Berthoud H."/>
            <person name="Guggenbuhl B."/>
            <person name="Eugster E."/>
            <person name="Bruggmann R."/>
        </authorList>
    </citation>
    <scope>NUCLEOTIDE SEQUENCE [LARGE SCALE GENOMIC DNA]</scope>
    <source>
        <strain evidence="2 3">FAM18172</strain>
    </source>
</reference>